<reference evidence="2 3" key="1">
    <citation type="submission" date="2024-01" db="EMBL/GenBank/DDBJ databases">
        <title>Complete genome of Cladobotryum mycophilum ATHUM6906.</title>
        <authorList>
            <person name="Christinaki A.C."/>
            <person name="Myridakis A.I."/>
            <person name="Kouvelis V.N."/>
        </authorList>
    </citation>
    <scope>NUCLEOTIDE SEQUENCE [LARGE SCALE GENOMIC DNA]</scope>
    <source>
        <strain evidence="2 3">ATHUM6906</strain>
    </source>
</reference>
<feature type="region of interest" description="Disordered" evidence="1">
    <location>
        <begin position="552"/>
        <end position="743"/>
    </location>
</feature>
<name>A0ABR0T1V6_9HYPO</name>
<feature type="compositionally biased region" description="Low complexity" evidence="1">
    <location>
        <begin position="382"/>
        <end position="407"/>
    </location>
</feature>
<feature type="compositionally biased region" description="Polar residues" evidence="1">
    <location>
        <begin position="605"/>
        <end position="617"/>
    </location>
</feature>
<feature type="compositionally biased region" description="Polar residues" evidence="1">
    <location>
        <begin position="357"/>
        <end position="380"/>
    </location>
</feature>
<organism evidence="2 3">
    <name type="scientific">Cladobotryum mycophilum</name>
    <dbReference type="NCBI Taxonomy" id="491253"/>
    <lineage>
        <taxon>Eukaryota</taxon>
        <taxon>Fungi</taxon>
        <taxon>Dikarya</taxon>
        <taxon>Ascomycota</taxon>
        <taxon>Pezizomycotina</taxon>
        <taxon>Sordariomycetes</taxon>
        <taxon>Hypocreomycetidae</taxon>
        <taxon>Hypocreales</taxon>
        <taxon>Hypocreaceae</taxon>
        <taxon>Cladobotryum</taxon>
    </lineage>
</organism>
<feature type="compositionally biased region" description="Polar residues" evidence="1">
    <location>
        <begin position="24"/>
        <end position="34"/>
    </location>
</feature>
<accession>A0ABR0T1V6</accession>
<feature type="compositionally biased region" description="Polar residues" evidence="1">
    <location>
        <begin position="314"/>
        <end position="323"/>
    </location>
</feature>
<feature type="compositionally biased region" description="Polar residues" evidence="1">
    <location>
        <begin position="719"/>
        <end position="743"/>
    </location>
</feature>
<dbReference type="EMBL" id="JAVFKD010000001">
    <property type="protein sequence ID" value="KAK5997986.1"/>
    <property type="molecule type" value="Genomic_DNA"/>
</dbReference>
<proteinExistence type="predicted"/>
<feature type="compositionally biased region" description="Basic and acidic residues" evidence="1">
    <location>
        <begin position="235"/>
        <end position="247"/>
    </location>
</feature>
<feature type="compositionally biased region" description="Low complexity" evidence="1">
    <location>
        <begin position="147"/>
        <end position="162"/>
    </location>
</feature>
<dbReference type="Proteomes" id="UP001338125">
    <property type="component" value="Unassembled WGS sequence"/>
</dbReference>
<keyword evidence="3" id="KW-1185">Reference proteome</keyword>
<feature type="compositionally biased region" description="Polar residues" evidence="1">
    <location>
        <begin position="588"/>
        <end position="598"/>
    </location>
</feature>
<evidence type="ECO:0000313" key="2">
    <source>
        <dbReference type="EMBL" id="KAK5997986.1"/>
    </source>
</evidence>
<feature type="compositionally biased region" description="Basic and acidic residues" evidence="1">
    <location>
        <begin position="618"/>
        <end position="633"/>
    </location>
</feature>
<evidence type="ECO:0000313" key="3">
    <source>
        <dbReference type="Proteomes" id="UP001338125"/>
    </source>
</evidence>
<evidence type="ECO:0000256" key="1">
    <source>
        <dbReference type="SAM" id="MobiDB-lite"/>
    </source>
</evidence>
<feature type="compositionally biased region" description="Basic residues" evidence="1">
    <location>
        <begin position="176"/>
        <end position="190"/>
    </location>
</feature>
<protein>
    <submittedName>
        <fullName evidence="2">Uncharacterized protein</fullName>
    </submittedName>
</protein>
<gene>
    <name evidence="2" type="ORF">PT974_00355</name>
</gene>
<feature type="compositionally biased region" description="Low complexity" evidence="1">
    <location>
        <begin position="14"/>
        <end position="23"/>
    </location>
</feature>
<comment type="caution">
    <text evidence="2">The sequence shown here is derived from an EMBL/GenBank/DDBJ whole genome shotgun (WGS) entry which is preliminary data.</text>
</comment>
<feature type="compositionally biased region" description="Polar residues" evidence="1">
    <location>
        <begin position="274"/>
        <end position="293"/>
    </location>
</feature>
<feature type="compositionally biased region" description="Pro residues" evidence="1">
    <location>
        <begin position="575"/>
        <end position="586"/>
    </location>
</feature>
<feature type="region of interest" description="Disordered" evidence="1">
    <location>
        <begin position="905"/>
        <end position="936"/>
    </location>
</feature>
<feature type="compositionally biased region" description="Basic and acidic residues" evidence="1">
    <location>
        <begin position="910"/>
        <end position="928"/>
    </location>
</feature>
<feature type="compositionally biased region" description="Basic and acidic residues" evidence="1">
    <location>
        <begin position="256"/>
        <end position="272"/>
    </location>
</feature>
<feature type="region of interest" description="Disordered" evidence="1">
    <location>
        <begin position="1"/>
        <end position="41"/>
    </location>
</feature>
<feature type="compositionally biased region" description="Acidic residues" evidence="1">
    <location>
        <begin position="205"/>
        <end position="215"/>
    </location>
</feature>
<sequence>MTWSDSDLSEAESSDSSCAADSSPQNSLITATTVSPPPPPPPRPPPFVMFLWFHPSSGYNVSFLTPPPWFNPLHWFPSPESVLAQVDPAWSLVPSGPMAMNPLAATFTPAVTPELAAASPVIEVSAGVASIVRRSAANPSSPETPVAESTADEASPAPASAADDSKQPVTPQPRSKAQKKRKRRKQKRRSSGGSGMAEQSQCDVPQDDGDDDDDAATQSADNHQVCPATPGPSTYREETPAFRLRDEEFPELPSQSEHKSSKDSPLAKDPRPEPSTSSDVSVSKNPNDTQRVSDNVKPAIAQKSQAPDEKKTALTETSVTKSEPQVPDEKQVSKGSQVAKPQPQVAAHRPPPALPLTMSQAKQRSKQTISETTKQETLATPATPAVSETSTEASSDSETSPTPEVSTIPAASPDIAVSTPVQPIHSHFAFGNHPQPHYHPNPLFPPHGHPIYSVSVPHQDQLATPHLQQAPPAHFHRQPLAVPYPMPPPVSYYQGLFMGSQHLMPSQRPRFFPRYIAHPPYEHETMYPYVSMRMSGNTMAPLDPPRVHFAGFMTPGGSRPSPILPPAVAQASNPQRPPPIAEPRNPPTSRFTHTSDTPTKIPVSTGRSTRLTTNGPSEQREGIQEQAHADPPRGRPTPQFLARAENIDSAEQVSDADHSEASVPTGNKKQPANYMLSGPPTPDPKGKRRARTLEHVASSSTQREAAAGGETKGPASFQPGPSTSMTPKSTPNKPESAAWTQSKRWMSQETKERLAFQKMTLNLHYMGADKSPFVPQSPAQLTAFKAQVAEIQKQQLDRKVGLLEQRSKLKDGEKEQGAVPQMQIALFNGKALHGRRLSPLFASSNCFNDVEPEHEMFRVDWPSLAELKEDGDRRAGKYGRYFPLPRMNMEKKAVKLDSLDLIPVDGPAAEAKDGKDDVKGKGKQKEPEPVPEPDLEDLSGIFANFIDWITKEFSTEEHIEEEKN</sequence>
<feature type="region of interest" description="Disordered" evidence="1">
    <location>
        <begin position="135"/>
        <end position="409"/>
    </location>
</feature>